<accession>A0AAV4SWN1</accession>
<dbReference type="Proteomes" id="UP001054945">
    <property type="component" value="Unassembled WGS sequence"/>
</dbReference>
<protein>
    <submittedName>
        <fullName evidence="1">Uncharacterized protein</fullName>
    </submittedName>
</protein>
<proteinExistence type="predicted"/>
<evidence type="ECO:0000313" key="2">
    <source>
        <dbReference type="Proteomes" id="UP001054945"/>
    </source>
</evidence>
<dbReference type="AlphaFoldDB" id="A0AAV4SWN1"/>
<dbReference type="EMBL" id="BPLR01010105">
    <property type="protein sequence ID" value="GIY36890.1"/>
    <property type="molecule type" value="Genomic_DNA"/>
</dbReference>
<gene>
    <name evidence="1" type="ORF">CEXT_272481</name>
</gene>
<comment type="caution">
    <text evidence="1">The sequence shown here is derived from an EMBL/GenBank/DDBJ whole genome shotgun (WGS) entry which is preliminary data.</text>
</comment>
<keyword evidence="2" id="KW-1185">Reference proteome</keyword>
<organism evidence="1 2">
    <name type="scientific">Caerostris extrusa</name>
    <name type="common">Bark spider</name>
    <name type="synonym">Caerostris bankana</name>
    <dbReference type="NCBI Taxonomy" id="172846"/>
    <lineage>
        <taxon>Eukaryota</taxon>
        <taxon>Metazoa</taxon>
        <taxon>Ecdysozoa</taxon>
        <taxon>Arthropoda</taxon>
        <taxon>Chelicerata</taxon>
        <taxon>Arachnida</taxon>
        <taxon>Araneae</taxon>
        <taxon>Araneomorphae</taxon>
        <taxon>Entelegynae</taxon>
        <taxon>Araneoidea</taxon>
        <taxon>Araneidae</taxon>
        <taxon>Caerostris</taxon>
    </lineage>
</organism>
<name>A0AAV4SWN1_CAEEX</name>
<sequence length="103" mass="11297">MICSCVFKELKQLETETNQCMLLSCRPMISSSPTDTPGYLGAAKSKSKLRGRESLITLFLGQGREGEVTGLLTIPSFFGYQGVINEPLSGRSLLNGYRLICNM</sequence>
<reference evidence="1 2" key="1">
    <citation type="submission" date="2021-06" db="EMBL/GenBank/DDBJ databases">
        <title>Caerostris extrusa draft genome.</title>
        <authorList>
            <person name="Kono N."/>
            <person name="Arakawa K."/>
        </authorList>
    </citation>
    <scope>NUCLEOTIDE SEQUENCE [LARGE SCALE GENOMIC DNA]</scope>
</reference>
<evidence type="ECO:0000313" key="1">
    <source>
        <dbReference type="EMBL" id="GIY36890.1"/>
    </source>
</evidence>